<dbReference type="EMBL" id="MNPJ01000026">
    <property type="protein sequence ID" value="OQS53706.1"/>
    <property type="molecule type" value="Genomic_DNA"/>
</dbReference>
<dbReference type="Proteomes" id="UP000192758">
    <property type="component" value="Unassembled WGS sequence"/>
</dbReference>
<evidence type="ECO:0000313" key="3">
    <source>
        <dbReference type="EMBL" id="OQS53706.1"/>
    </source>
</evidence>
<keyword evidence="4" id="KW-1185">Reference proteome</keyword>
<evidence type="ECO:0008006" key="5">
    <source>
        <dbReference type="Google" id="ProtNLM"/>
    </source>
</evidence>
<feature type="region of interest" description="Disordered" evidence="1">
    <location>
        <begin position="94"/>
        <end position="131"/>
    </location>
</feature>
<keyword evidence="2" id="KW-1133">Transmembrane helix</keyword>
<organism evidence="3 4">
    <name type="scientific">Ecytonucleospora hepatopenaei</name>
    <dbReference type="NCBI Taxonomy" id="646526"/>
    <lineage>
        <taxon>Eukaryota</taxon>
        <taxon>Fungi</taxon>
        <taxon>Fungi incertae sedis</taxon>
        <taxon>Microsporidia</taxon>
        <taxon>Enterocytozoonidae</taxon>
        <taxon>Ecytonucleospora</taxon>
    </lineage>
</organism>
<sequence>MTDKIDEVDQQVNLLQNKLKDRLKQTQDLSDLNNDVFKSTMKIEKSTARLKETAVKTKWYWFWEWFKWACIAFAIATVIILILLNKMGFIGKGSTTTINENNTENNNTENTENTENNNNTENNTDNNNDNG</sequence>
<keyword evidence="2" id="KW-0472">Membrane</keyword>
<evidence type="ECO:0000256" key="1">
    <source>
        <dbReference type="SAM" id="MobiDB-lite"/>
    </source>
</evidence>
<evidence type="ECO:0000313" key="4">
    <source>
        <dbReference type="Proteomes" id="UP000192758"/>
    </source>
</evidence>
<comment type="caution">
    <text evidence="3">The sequence shown here is derived from an EMBL/GenBank/DDBJ whole genome shotgun (WGS) entry which is preliminary data.</text>
</comment>
<proteinExistence type="predicted"/>
<keyword evidence="2" id="KW-0812">Transmembrane</keyword>
<accession>A0A1W0E396</accession>
<name>A0A1W0E396_9MICR</name>
<gene>
    <name evidence="3" type="ORF">EHP00_2069</name>
</gene>
<protein>
    <recommendedName>
        <fullName evidence="5">V-SNARE coiled-coil homology domain-containing protein</fullName>
    </recommendedName>
</protein>
<feature type="transmembrane region" description="Helical" evidence="2">
    <location>
        <begin position="65"/>
        <end position="84"/>
    </location>
</feature>
<evidence type="ECO:0000256" key="2">
    <source>
        <dbReference type="SAM" id="Phobius"/>
    </source>
</evidence>
<dbReference type="OrthoDB" id="2194405at2759"/>
<dbReference type="AlphaFoldDB" id="A0A1W0E396"/>
<reference evidence="3 4" key="1">
    <citation type="journal article" date="2017" name="Environ. Microbiol.">
        <title>Decay of the glycolytic pathway and adaptation to intranuclear parasitism within Enterocytozoonidae microsporidia.</title>
        <authorList>
            <person name="Wiredu Boakye D."/>
            <person name="Jaroenlak P."/>
            <person name="Prachumwat A."/>
            <person name="Williams T.A."/>
            <person name="Bateman K.S."/>
            <person name="Itsathitphaisarn O."/>
            <person name="Sritunyalucksana K."/>
            <person name="Paszkiewicz K.H."/>
            <person name="Moore K.A."/>
            <person name="Stentiford G.D."/>
            <person name="Williams B.A."/>
        </authorList>
    </citation>
    <scope>NUCLEOTIDE SEQUENCE [LARGE SCALE GENOMIC DNA]</scope>
    <source>
        <strain evidence="3 4">TH1</strain>
    </source>
</reference>
<dbReference type="VEuPathDB" id="MicrosporidiaDB:EHP00_2069"/>
<feature type="compositionally biased region" description="Low complexity" evidence="1">
    <location>
        <begin position="95"/>
        <end position="131"/>
    </location>
</feature>